<feature type="compositionally biased region" description="Basic and acidic residues" evidence="1">
    <location>
        <begin position="74"/>
        <end position="87"/>
    </location>
</feature>
<evidence type="ECO:0000256" key="2">
    <source>
        <dbReference type="SAM" id="SignalP"/>
    </source>
</evidence>
<feature type="signal peptide" evidence="2">
    <location>
        <begin position="1"/>
        <end position="22"/>
    </location>
</feature>
<feature type="chain" id="PRO_5046596895" evidence="2">
    <location>
        <begin position="23"/>
        <end position="154"/>
    </location>
</feature>
<proteinExistence type="predicted"/>
<feature type="compositionally biased region" description="Pro residues" evidence="1">
    <location>
        <begin position="93"/>
        <end position="104"/>
    </location>
</feature>
<reference evidence="4" key="1">
    <citation type="journal article" date="2019" name="Int. J. Syst. Evol. Microbiol.">
        <title>The Global Catalogue of Microorganisms (GCM) 10K type strain sequencing project: providing services to taxonomists for standard genome sequencing and annotation.</title>
        <authorList>
            <consortium name="The Broad Institute Genomics Platform"/>
            <consortium name="The Broad Institute Genome Sequencing Center for Infectious Disease"/>
            <person name="Wu L."/>
            <person name="Ma J."/>
        </authorList>
    </citation>
    <scope>NUCLEOTIDE SEQUENCE [LARGE SCALE GENOMIC DNA]</scope>
    <source>
        <strain evidence="4">JCM 17695</strain>
    </source>
</reference>
<comment type="caution">
    <text evidence="3">The sequence shown here is derived from an EMBL/GenBank/DDBJ whole genome shotgun (WGS) entry which is preliminary data.</text>
</comment>
<keyword evidence="4" id="KW-1185">Reference proteome</keyword>
<gene>
    <name evidence="3" type="ORF">ACFQV2_28880</name>
</gene>
<dbReference type="PROSITE" id="PS51257">
    <property type="entry name" value="PROKAR_LIPOPROTEIN"/>
    <property type="match status" value="1"/>
</dbReference>
<evidence type="ECO:0000313" key="4">
    <source>
        <dbReference type="Proteomes" id="UP001596512"/>
    </source>
</evidence>
<evidence type="ECO:0000256" key="1">
    <source>
        <dbReference type="SAM" id="MobiDB-lite"/>
    </source>
</evidence>
<feature type="region of interest" description="Disordered" evidence="1">
    <location>
        <begin position="74"/>
        <end position="108"/>
    </location>
</feature>
<evidence type="ECO:0000313" key="3">
    <source>
        <dbReference type="EMBL" id="MFC7616868.1"/>
    </source>
</evidence>
<dbReference type="EMBL" id="JBHTEY010000004">
    <property type="protein sequence ID" value="MFC7616868.1"/>
    <property type="molecule type" value="Genomic_DNA"/>
</dbReference>
<dbReference type="Proteomes" id="UP001596512">
    <property type="component" value="Unassembled WGS sequence"/>
</dbReference>
<dbReference type="PROSITE" id="PS51318">
    <property type="entry name" value="TAT"/>
    <property type="match status" value="1"/>
</dbReference>
<sequence length="154" mass="15408">MRTYPGVTRRAVLMGIALGAVAACTEPAPPPPPDPLAALAERAEADAALAGAVAKAVPSLADAAGEVARVRGEHASALKREVERERPPVSSTTPPPPPAPPKAPTEPKAALAALTKGLTDAQKQAAALVGTLPRHRAGMVGSVAAACASLKEVL</sequence>
<protein>
    <submittedName>
        <fullName evidence="3">Uncharacterized protein</fullName>
    </submittedName>
</protein>
<organism evidence="3 4">
    <name type="scientific">Actinokineospora soli</name>
    <dbReference type="NCBI Taxonomy" id="1048753"/>
    <lineage>
        <taxon>Bacteria</taxon>
        <taxon>Bacillati</taxon>
        <taxon>Actinomycetota</taxon>
        <taxon>Actinomycetes</taxon>
        <taxon>Pseudonocardiales</taxon>
        <taxon>Pseudonocardiaceae</taxon>
        <taxon>Actinokineospora</taxon>
    </lineage>
</organism>
<accession>A0ABW2TUI7</accession>
<keyword evidence="2" id="KW-0732">Signal</keyword>
<name>A0ABW2TUI7_9PSEU</name>
<dbReference type="InterPro" id="IPR006311">
    <property type="entry name" value="TAT_signal"/>
</dbReference>